<reference evidence="2" key="1">
    <citation type="journal article" date="2014" name="Sci. Data">
        <title>Genomes of diverse isolates of the marine cyanobacterium Prochlorococcus.</title>
        <authorList>
            <person name="Biller S."/>
            <person name="Berube P."/>
            <person name="Thompson J."/>
            <person name="Kelly L."/>
            <person name="Roggensack S."/>
            <person name="Awad L."/>
            <person name="Roache-Johnson K."/>
            <person name="Ding H."/>
            <person name="Giovannoni S.J."/>
            <person name="Moore L.R."/>
            <person name="Chisholm S.W."/>
        </authorList>
    </citation>
    <scope>NUCLEOTIDE SEQUENCE [LARGE SCALE GENOMIC DNA]</scope>
</reference>
<dbReference type="AlphaFoldDB" id="A0A0A2B8W2"/>
<proteinExistence type="predicted"/>
<dbReference type="Proteomes" id="UP000030481">
    <property type="component" value="Unassembled WGS sequence"/>
</dbReference>
<dbReference type="Gene3D" id="3.40.50.300">
    <property type="entry name" value="P-loop containing nucleotide triphosphate hydrolases"/>
    <property type="match status" value="1"/>
</dbReference>
<name>A0A0A2B8W2_PROMR</name>
<evidence type="ECO:0008006" key="3">
    <source>
        <dbReference type="Google" id="ProtNLM"/>
    </source>
</evidence>
<accession>A0A0A2B8W2</accession>
<dbReference type="EMBL" id="JNAR01000002">
    <property type="protein sequence ID" value="KGG10503.1"/>
    <property type="molecule type" value="Genomic_DNA"/>
</dbReference>
<gene>
    <name evidence="1" type="ORF">EV01_0131</name>
</gene>
<sequence length="351" mass="42094">MGLPKRKLIIHLGLHKTGTTFLQNRFFPRMGNITFLGKSNSSQYASILNFNNYVMYSNDLDFEPEKSLKLLEETIKFHNFKNNKKNNIYLISEEGFSSGTDWFGSTALQVPKRLHNSLKDYFDLYFIITTRNRYDLYASIYTEYIKRGGIENIDLFIKTKKGISLLSRLRFNKYIKEIKKFEKVIKVDCEKFFKNESFFKKELETFIDTKLELLPIDNSLNKIYFAKNISPSLVSIVFLRKFNIFWRGSLSPIKRNNFFEIFLLFIFENFFRFRIYKLIGLNYPKIFLKNYRKFSLDEKKYFISNTIRDRIIYNIFQPLDSLLRLKKFFPLKLTKIVNDNINRIELDDNFL</sequence>
<dbReference type="RefSeq" id="WP_032518292.1">
    <property type="nucleotide sequence ID" value="NZ_JNAR01000002.1"/>
</dbReference>
<evidence type="ECO:0000313" key="2">
    <source>
        <dbReference type="Proteomes" id="UP000030481"/>
    </source>
</evidence>
<protein>
    <recommendedName>
        <fullName evidence="3">Sulfotransferase domain-containing protein</fullName>
    </recommendedName>
</protein>
<dbReference type="SUPFAM" id="SSF52540">
    <property type="entry name" value="P-loop containing nucleoside triphosphate hydrolases"/>
    <property type="match status" value="1"/>
</dbReference>
<organism evidence="1 2">
    <name type="scientific">Prochlorococcus marinus str. MIT 9401</name>
    <dbReference type="NCBI Taxonomy" id="167551"/>
    <lineage>
        <taxon>Bacteria</taxon>
        <taxon>Bacillati</taxon>
        <taxon>Cyanobacteriota</taxon>
        <taxon>Cyanophyceae</taxon>
        <taxon>Synechococcales</taxon>
        <taxon>Prochlorococcaceae</taxon>
        <taxon>Prochlorococcus</taxon>
    </lineage>
</organism>
<evidence type="ECO:0000313" key="1">
    <source>
        <dbReference type="EMBL" id="KGG10503.1"/>
    </source>
</evidence>
<dbReference type="InterPro" id="IPR027417">
    <property type="entry name" value="P-loop_NTPase"/>
</dbReference>
<comment type="caution">
    <text evidence="1">The sequence shown here is derived from an EMBL/GenBank/DDBJ whole genome shotgun (WGS) entry which is preliminary data.</text>
</comment>